<proteinExistence type="inferred from homology"/>
<keyword evidence="3" id="KW-1185">Reference proteome</keyword>
<dbReference type="InterPro" id="IPR053714">
    <property type="entry name" value="Iso_Racemase_Enz_sf"/>
</dbReference>
<evidence type="ECO:0000313" key="3">
    <source>
        <dbReference type="Proteomes" id="UP000184375"/>
    </source>
</evidence>
<name>A0A1M7M808_9FIRM</name>
<dbReference type="PANTHER" id="PTHR28047:SF5">
    <property type="entry name" value="PROTEIN DCG1"/>
    <property type="match status" value="1"/>
</dbReference>
<dbReference type="STRING" id="447595.SAMN05660826_02205"/>
<evidence type="ECO:0000256" key="1">
    <source>
        <dbReference type="ARBA" id="ARBA00038414"/>
    </source>
</evidence>
<dbReference type="Proteomes" id="UP000184375">
    <property type="component" value="Unassembled WGS sequence"/>
</dbReference>
<dbReference type="EMBL" id="FRCR01000018">
    <property type="protein sequence ID" value="SHM86818.1"/>
    <property type="molecule type" value="Genomic_DNA"/>
</dbReference>
<protein>
    <submittedName>
        <fullName evidence="2">Allantoin racemase</fullName>
    </submittedName>
</protein>
<accession>A0A1M7M808</accession>
<comment type="similarity">
    <text evidence="1">Belongs to the HyuE racemase family.</text>
</comment>
<dbReference type="AlphaFoldDB" id="A0A1M7M808"/>
<evidence type="ECO:0000313" key="2">
    <source>
        <dbReference type="EMBL" id="SHM86818.1"/>
    </source>
</evidence>
<dbReference type="OrthoDB" id="9791723at2"/>
<dbReference type="InterPro" id="IPR015942">
    <property type="entry name" value="Asp/Glu/hydantoin_racemase"/>
</dbReference>
<reference evidence="3" key="1">
    <citation type="submission" date="2016-11" db="EMBL/GenBank/DDBJ databases">
        <authorList>
            <person name="Varghese N."/>
            <person name="Submissions S."/>
        </authorList>
    </citation>
    <scope>NUCLEOTIDE SEQUENCE [LARGE SCALE GENOMIC DNA]</scope>
    <source>
        <strain evidence="3">DSM 18802</strain>
    </source>
</reference>
<sequence length="257" mass="29417">MPKILWINPVGTDIFDKPIEEMLNEIKRPETEVKVVSLQKGPRHLEYRYYEALVIPDTLHLIKKAENEGYDAAIIGCFYDPGLHDAREITEKMVVTAPAEACMHIAATLGHKFSIIVGREKWIPQMMDNVILNGLKDKLASFKSLGLGVYDFHADEKVTVERLKNAAKEAVEKDGAEAIILGCTIQFGFYKELQEYVKVPVIDAIVAPFKYAEFLVELKERFGWGHSKRFGFETPPLFEIKEWGLEEQYNIKGLWER</sequence>
<dbReference type="GO" id="GO:0047661">
    <property type="term" value="F:amino-acid racemase activity"/>
    <property type="evidence" value="ECO:0007669"/>
    <property type="project" value="InterPro"/>
</dbReference>
<gene>
    <name evidence="2" type="ORF">SAMN05660826_02205</name>
</gene>
<dbReference type="InterPro" id="IPR052186">
    <property type="entry name" value="Hydantoin_racemase-like"/>
</dbReference>
<dbReference type="SUPFAM" id="SSF53681">
    <property type="entry name" value="Aspartate/glutamate racemase"/>
    <property type="match status" value="1"/>
</dbReference>
<organism evidence="2 3">
    <name type="scientific">Caldanaerovirga acetigignens</name>
    <dbReference type="NCBI Taxonomy" id="447595"/>
    <lineage>
        <taxon>Bacteria</taxon>
        <taxon>Bacillati</taxon>
        <taxon>Bacillota</taxon>
        <taxon>Clostridia</taxon>
        <taxon>Thermosediminibacterales</taxon>
        <taxon>Thermosediminibacteraceae</taxon>
        <taxon>Caldanaerovirga</taxon>
    </lineage>
</organism>
<dbReference type="Pfam" id="PF01177">
    <property type="entry name" value="Asp_Glu_race"/>
    <property type="match status" value="1"/>
</dbReference>
<dbReference type="RefSeq" id="WP_073258406.1">
    <property type="nucleotide sequence ID" value="NZ_FRCR01000018.1"/>
</dbReference>
<dbReference type="Gene3D" id="3.40.50.12500">
    <property type="match status" value="1"/>
</dbReference>
<dbReference type="PANTHER" id="PTHR28047">
    <property type="entry name" value="PROTEIN DCG1"/>
    <property type="match status" value="1"/>
</dbReference>
<dbReference type="InterPro" id="IPR001920">
    <property type="entry name" value="Asp/Glu_race"/>
</dbReference>